<gene>
    <name evidence="2" type="ORF">A2U01_0004846</name>
</gene>
<evidence type="ECO:0000313" key="2">
    <source>
        <dbReference type="EMBL" id="MCH84016.1"/>
    </source>
</evidence>
<feature type="region of interest" description="Disordered" evidence="1">
    <location>
        <begin position="21"/>
        <end position="80"/>
    </location>
</feature>
<dbReference type="AlphaFoldDB" id="A0A392M9A2"/>
<organism evidence="2 3">
    <name type="scientific">Trifolium medium</name>
    <dbReference type="NCBI Taxonomy" id="97028"/>
    <lineage>
        <taxon>Eukaryota</taxon>
        <taxon>Viridiplantae</taxon>
        <taxon>Streptophyta</taxon>
        <taxon>Embryophyta</taxon>
        <taxon>Tracheophyta</taxon>
        <taxon>Spermatophyta</taxon>
        <taxon>Magnoliopsida</taxon>
        <taxon>eudicotyledons</taxon>
        <taxon>Gunneridae</taxon>
        <taxon>Pentapetalae</taxon>
        <taxon>rosids</taxon>
        <taxon>fabids</taxon>
        <taxon>Fabales</taxon>
        <taxon>Fabaceae</taxon>
        <taxon>Papilionoideae</taxon>
        <taxon>50 kb inversion clade</taxon>
        <taxon>NPAAA clade</taxon>
        <taxon>Hologalegina</taxon>
        <taxon>IRL clade</taxon>
        <taxon>Trifolieae</taxon>
        <taxon>Trifolium</taxon>
    </lineage>
</organism>
<evidence type="ECO:0000256" key="1">
    <source>
        <dbReference type="SAM" id="MobiDB-lite"/>
    </source>
</evidence>
<keyword evidence="3" id="KW-1185">Reference proteome</keyword>
<dbReference type="EMBL" id="LXQA010006117">
    <property type="protein sequence ID" value="MCH84016.1"/>
    <property type="molecule type" value="Genomic_DNA"/>
</dbReference>
<feature type="non-terminal residue" evidence="2">
    <location>
        <position position="1"/>
    </location>
</feature>
<evidence type="ECO:0000313" key="3">
    <source>
        <dbReference type="Proteomes" id="UP000265520"/>
    </source>
</evidence>
<name>A0A392M9A2_9FABA</name>
<dbReference type="Proteomes" id="UP000265520">
    <property type="component" value="Unassembled WGS sequence"/>
</dbReference>
<protein>
    <submittedName>
        <fullName evidence="2">Uncharacterized protein</fullName>
    </submittedName>
</protein>
<reference evidence="2 3" key="1">
    <citation type="journal article" date="2018" name="Front. Plant Sci.">
        <title>Red Clover (Trifolium pratense) and Zigzag Clover (T. medium) - A Picture of Genomic Similarities and Differences.</title>
        <authorList>
            <person name="Dluhosova J."/>
            <person name="Istvanek J."/>
            <person name="Nedelnik J."/>
            <person name="Repkova J."/>
        </authorList>
    </citation>
    <scope>NUCLEOTIDE SEQUENCE [LARGE SCALE GENOMIC DNA]</scope>
    <source>
        <strain evidence="3">cv. 10/8</strain>
        <tissue evidence="2">Leaf</tissue>
    </source>
</reference>
<accession>A0A392M9A2</accession>
<sequence>TNRARVTTEHGSRLQRVGTILKAILRPNDHHETENQQPLRRKKNRLPSQRPAKQKWRNNPYGGGDAEVKAPSSHHQRSWLHLEVLTAASQNDRSKHTRDGVEDEDYFRSLRLC</sequence>
<comment type="caution">
    <text evidence="2">The sequence shown here is derived from an EMBL/GenBank/DDBJ whole genome shotgun (WGS) entry which is preliminary data.</text>
</comment>
<proteinExistence type="predicted"/>